<comment type="caution">
    <text evidence="2">The sequence shown here is derived from an EMBL/GenBank/DDBJ whole genome shotgun (WGS) entry which is preliminary data.</text>
</comment>
<dbReference type="STRING" id="1797532.A2729_01150"/>
<keyword evidence="1" id="KW-1133">Transmembrane helix</keyword>
<sequence>MNEFKDLLLVLIGGFLSIAGYFIIDYNRDYKKAKRVKTALVDELHELRARLVLVIFSLESRYGTIDKNFFKWANPILAKYNEKNSNESLLRSIKPLLNLTGEQRESIVKISKQRGRSGEGLALKKHSLSLLDSNLEMLSKFDSILRGYLLDIKNRIGFMNEAIDDYRHYINITFQQNISTKNYEIANTNIMNSYKAYESQAKMVIGIIEKILNKT</sequence>
<evidence type="ECO:0000313" key="2">
    <source>
        <dbReference type="EMBL" id="OGY43911.1"/>
    </source>
</evidence>
<keyword evidence="1" id="KW-0812">Transmembrane</keyword>
<accession>A0A1G1XV95</accession>
<proteinExistence type="predicted"/>
<reference evidence="2 3" key="1">
    <citation type="journal article" date="2016" name="Nat. Commun.">
        <title>Thousands of microbial genomes shed light on interconnected biogeochemical processes in an aquifer system.</title>
        <authorList>
            <person name="Anantharaman K."/>
            <person name="Brown C.T."/>
            <person name="Hug L.A."/>
            <person name="Sharon I."/>
            <person name="Castelle C.J."/>
            <person name="Probst A.J."/>
            <person name="Thomas B.C."/>
            <person name="Singh A."/>
            <person name="Wilkins M.J."/>
            <person name="Karaoz U."/>
            <person name="Brodie E.L."/>
            <person name="Williams K.H."/>
            <person name="Hubbard S.S."/>
            <person name="Banfield J.F."/>
        </authorList>
    </citation>
    <scope>NUCLEOTIDE SEQUENCE [LARGE SCALE GENOMIC DNA]</scope>
</reference>
<protein>
    <submittedName>
        <fullName evidence="2">Uncharacterized protein</fullName>
    </submittedName>
</protein>
<evidence type="ECO:0000313" key="3">
    <source>
        <dbReference type="Proteomes" id="UP000178930"/>
    </source>
</evidence>
<name>A0A1G1XV95_9BACT</name>
<dbReference type="Proteomes" id="UP000178930">
    <property type="component" value="Unassembled WGS sequence"/>
</dbReference>
<dbReference type="EMBL" id="MHIB01000027">
    <property type="protein sequence ID" value="OGY43911.1"/>
    <property type="molecule type" value="Genomic_DNA"/>
</dbReference>
<gene>
    <name evidence="2" type="ORF">A2729_01150</name>
</gene>
<organism evidence="2 3">
    <name type="scientific">Candidatus Buchananbacteria bacterium RIFCSPHIGHO2_01_FULL_39_14</name>
    <dbReference type="NCBI Taxonomy" id="1797532"/>
    <lineage>
        <taxon>Bacteria</taxon>
        <taxon>Candidatus Buchananiibacteriota</taxon>
    </lineage>
</organism>
<feature type="transmembrane region" description="Helical" evidence="1">
    <location>
        <begin position="6"/>
        <end position="24"/>
    </location>
</feature>
<dbReference type="AlphaFoldDB" id="A0A1G1XV95"/>
<evidence type="ECO:0000256" key="1">
    <source>
        <dbReference type="SAM" id="Phobius"/>
    </source>
</evidence>
<keyword evidence="1" id="KW-0472">Membrane</keyword>